<organism evidence="1 6">
    <name type="scientific">Blautia obeum</name>
    <dbReference type="NCBI Taxonomy" id="40520"/>
    <lineage>
        <taxon>Bacteria</taxon>
        <taxon>Bacillati</taxon>
        <taxon>Bacillota</taxon>
        <taxon>Clostridia</taxon>
        <taxon>Lachnospirales</taxon>
        <taxon>Lachnospiraceae</taxon>
        <taxon>Blautia</taxon>
    </lineage>
</organism>
<evidence type="ECO:0000313" key="6">
    <source>
        <dbReference type="Proteomes" id="UP000095409"/>
    </source>
</evidence>
<dbReference type="Proteomes" id="UP000293506">
    <property type="component" value="Unassembled WGS sequence"/>
</dbReference>
<dbReference type="GO" id="GO:0016301">
    <property type="term" value="F:kinase activity"/>
    <property type="evidence" value="ECO:0007669"/>
    <property type="project" value="UniProtKB-KW"/>
</dbReference>
<evidence type="ECO:0000313" key="5">
    <source>
        <dbReference type="EMBL" id="RYT66698.1"/>
    </source>
</evidence>
<dbReference type="Proteomes" id="UP000284267">
    <property type="component" value="Unassembled WGS sequence"/>
</dbReference>
<evidence type="ECO:0000313" key="9">
    <source>
        <dbReference type="Proteomes" id="UP000285897"/>
    </source>
</evidence>
<dbReference type="Proteomes" id="UP000284220">
    <property type="component" value="Unassembled WGS sequence"/>
</dbReference>
<proteinExistence type="predicted"/>
<dbReference type="EMBL" id="QROE01000004">
    <property type="protein sequence ID" value="RHK95042.1"/>
    <property type="molecule type" value="Genomic_DNA"/>
</dbReference>
<dbReference type="RefSeq" id="WP_022388073.1">
    <property type="nucleotide sequence ID" value="NZ_CABJDZ010000004.1"/>
</dbReference>
<dbReference type="EMBL" id="QRHZ01000004">
    <property type="protein sequence ID" value="RHG17280.1"/>
    <property type="molecule type" value="Genomic_DNA"/>
</dbReference>
<dbReference type="Gene3D" id="3.40.50.300">
    <property type="entry name" value="P-loop containing nucleotide triphosphate hydrolases"/>
    <property type="match status" value="1"/>
</dbReference>
<dbReference type="AlphaFoldDB" id="A0A173YGD0"/>
<sequence>MNKRIITINRMYGSNGRIIGKALANEMGIGFYDRELIEMASNKKNVPLDQFAEVDEKRPSPWGFPIDNELQIGVDRYPIPMNDVLFGIQREIILSLSDREDCVIVGRCANHILTGDDTLHIFIYAPFETRVKTIMERLDREEKSARKLVKRMDKERRAYYEFFTDQKWMDMGQYDLCIDSSKFSQDAIIQIIKEAAAKK</sequence>
<protein>
    <submittedName>
        <fullName evidence="1 2">Cytidylate kinase</fullName>
    </submittedName>
</protein>
<gene>
    <name evidence="4" type="ORF">DW021_06345</name>
    <name evidence="3" type="ORF">DW040_09855</name>
    <name evidence="2" type="ORF">DW272_09555</name>
    <name evidence="5" type="ORF">EAI82_09100</name>
    <name evidence="1" type="ORF">ERS852394_00603</name>
</gene>
<evidence type="ECO:0000313" key="4">
    <source>
        <dbReference type="EMBL" id="RHL48942.1"/>
    </source>
</evidence>
<evidence type="ECO:0000313" key="8">
    <source>
        <dbReference type="Proteomes" id="UP000284267"/>
    </source>
</evidence>
<dbReference type="GeneID" id="79803841"/>
<evidence type="ECO:0000313" key="7">
    <source>
        <dbReference type="Proteomes" id="UP000284220"/>
    </source>
</evidence>
<dbReference type="EMBL" id="CYZD01000002">
    <property type="protein sequence ID" value="CUN62560.1"/>
    <property type="molecule type" value="Genomic_DNA"/>
</dbReference>
<evidence type="ECO:0000313" key="1">
    <source>
        <dbReference type="EMBL" id="CUN62560.1"/>
    </source>
</evidence>
<dbReference type="SUPFAM" id="SSF52540">
    <property type="entry name" value="P-loop containing nucleoside triphosphate hydrolases"/>
    <property type="match status" value="1"/>
</dbReference>
<dbReference type="Proteomes" id="UP000095409">
    <property type="component" value="Unassembled WGS sequence"/>
</dbReference>
<evidence type="ECO:0000313" key="10">
    <source>
        <dbReference type="Proteomes" id="UP000293506"/>
    </source>
</evidence>
<reference evidence="1 6" key="1">
    <citation type="submission" date="2015-09" db="EMBL/GenBank/DDBJ databases">
        <authorList>
            <consortium name="Pathogen Informatics"/>
        </authorList>
    </citation>
    <scope>NUCLEOTIDE SEQUENCE [LARGE SCALE GENOMIC DNA]</scope>
    <source>
        <strain evidence="1 6">2789STDY5608837</strain>
    </source>
</reference>
<reference evidence="5 10" key="3">
    <citation type="journal article" date="2019" name="Science, e1252229">
        <title>Invertible promoters mediate bacterial phase variation, antibiotic resistance, and host adaptation in the gut.</title>
        <authorList>
            <person name="Jiang X."/>
            <person name="Hall A.B."/>
            <person name="Arthur T.D."/>
            <person name="Plichta D.R."/>
            <person name="Covington C.T."/>
            <person name="Poyet M."/>
            <person name="Crothers J."/>
            <person name="Moses P.L."/>
            <person name="Tolonen A.C."/>
            <person name="Vlamakis H."/>
            <person name="Alm E.J."/>
            <person name="Xavier R.J."/>
        </authorList>
    </citation>
    <scope>NUCLEOTIDE SEQUENCE [LARGE SCALE GENOMIC DNA]</scope>
    <source>
        <strain evidence="5">Af_0058</strain>
        <strain evidence="10">af_0058</strain>
    </source>
</reference>
<reference evidence="7 8" key="2">
    <citation type="submission" date="2018-08" db="EMBL/GenBank/DDBJ databases">
        <title>A genome reference for cultivated species of the human gut microbiota.</title>
        <authorList>
            <person name="Zou Y."/>
            <person name="Xue W."/>
            <person name="Luo G."/>
        </authorList>
    </citation>
    <scope>NUCLEOTIDE SEQUENCE [LARGE SCALE GENOMIC DNA]</scope>
    <source>
        <strain evidence="4 9">AF37-6AC</strain>
        <strain evidence="3 8">AF39-4</strain>
        <strain evidence="2 7">AM22-9LB</strain>
    </source>
</reference>
<keyword evidence="1" id="KW-0808">Transferase</keyword>
<name>A0A173YGD0_9FIRM</name>
<dbReference type="EMBL" id="RCXQ01000007">
    <property type="protein sequence ID" value="RYT66698.1"/>
    <property type="molecule type" value="Genomic_DNA"/>
</dbReference>
<dbReference type="InterPro" id="IPR027417">
    <property type="entry name" value="P-loop_NTPase"/>
</dbReference>
<evidence type="ECO:0000313" key="3">
    <source>
        <dbReference type="EMBL" id="RHK95042.1"/>
    </source>
</evidence>
<dbReference type="Pfam" id="PF13189">
    <property type="entry name" value="Cytidylate_kin2"/>
    <property type="match status" value="1"/>
</dbReference>
<evidence type="ECO:0000313" key="2">
    <source>
        <dbReference type="EMBL" id="RHG17280.1"/>
    </source>
</evidence>
<accession>A0A173YGD0</accession>
<dbReference type="Proteomes" id="UP000285897">
    <property type="component" value="Unassembled WGS sequence"/>
</dbReference>
<dbReference type="EMBL" id="QROS01000003">
    <property type="protein sequence ID" value="RHL48942.1"/>
    <property type="molecule type" value="Genomic_DNA"/>
</dbReference>
<keyword evidence="1" id="KW-0418">Kinase</keyword>